<evidence type="ECO:0000313" key="2">
    <source>
        <dbReference type="Proteomes" id="UP001208689"/>
    </source>
</evidence>
<evidence type="ECO:0000313" key="1">
    <source>
        <dbReference type="EMBL" id="UYP47348.1"/>
    </source>
</evidence>
<proteinExistence type="predicted"/>
<protein>
    <submittedName>
        <fullName evidence="1">Uncharacterized protein</fullName>
    </submittedName>
</protein>
<keyword evidence="2" id="KW-1185">Reference proteome</keyword>
<accession>A0ABY6HV03</accession>
<dbReference type="Proteomes" id="UP001208689">
    <property type="component" value="Chromosome"/>
</dbReference>
<dbReference type="EMBL" id="CP104013">
    <property type="protein sequence ID" value="UYP47348.1"/>
    <property type="molecule type" value="Genomic_DNA"/>
</dbReference>
<gene>
    <name evidence="1" type="ORF">NEF87_003633</name>
</gene>
<sequence length="360" mass="42230">MHGFFYVGVLNLKDGFPLVEFKDLTFRKPDLQINFIKALIDQGISFLDMEMAHEMNSLQLQLENSPYPFVFYFFKGRQTLLMVVSEKYNKTIFNLMEQIVMEFEHEIDLSSENDMQKEKIVELTIKNLAGNLSQFLIPSFLIPEINPNALFDSFSSFFAQNDDVSVIYDLIDGSWTLSDIFERVEIDQKLVNEIIFNLWVNDLIYFRFHYYDWDVFEGLQNNKNYLEDGNPNNVALINKYNSNKIIRVIQLCQDPISYKEILGQLDITRTKLNKYMSELIFLKIIEKKPMIPHFSHISEDIVPLLSMQGFSDEDFYIFKKLESNLDGKVCLDDVALEIQRDSIKIKKLLDKYNAAIKIID</sequence>
<name>A0ABY6HV03_9ARCH</name>
<organism evidence="1 2">
    <name type="scientific">Candidatus Lokiarchaeum ossiferum</name>
    <dbReference type="NCBI Taxonomy" id="2951803"/>
    <lineage>
        <taxon>Archaea</taxon>
        <taxon>Promethearchaeati</taxon>
        <taxon>Promethearchaeota</taxon>
        <taxon>Promethearchaeia</taxon>
        <taxon>Promethearchaeales</taxon>
        <taxon>Promethearchaeaceae</taxon>
        <taxon>Candidatus Lokiarchaeum</taxon>
    </lineage>
</organism>
<reference evidence="1" key="1">
    <citation type="submission" date="2022-09" db="EMBL/GenBank/DDBJ databases">
        <title>Actin cytoskeleton and complex cell architecture in an #Asgard archaeon.</title>
        <authorList>
            <person name="Ponce Toledo R.I."/>
            <person name="Schleper C."/>
            <person name="Rodrigues Oliveira T."/>
            <person name="Wollweber F."/>
            <person name="Xu J."/>
            <person name="Rittmann S."/>
            <person name="Klingl A."/>
            <person name="Pilhofer M."/>
        </authorList>
    </citation>
    <scope>NUCLEOTIDE SEQUENCE</scope>
    <source>
        <strain evidence="1">B-35</strain>
    </source>
</reference>